<feature type="region of interest" description="Disordered" evidence="1">
    <location>
        <begin position="39"/>
        <end position="64"/>
    </location>
</feature>
<evidence type="ECO:0000256" key="1">
    <source>
        <dbReference type="SAM" id="MobiDB-lite"/>
    </source>
</evidence>
<dbReference type="EMBL" id="JAWQEG010001609">
    <property type="protein sequence ID" value="KAK3877912.1"/>
    <property type="molecule type" value="Genomic_DNA"/>
</dbReference>
<feature type="compositionally biased region" description="Basic residues" evidence="1">
    <location>
        <begin position="40"/>
        <end position="64"/>
    </location>
</feature>
<dbReference type="AlphaFoldDB" id="A0AAE1KNS3"/>
<dbReference type="Proteomes" id="UP001286313">
    <property type="component" value="Unassembled WGS sequence"/>
</dbReference>
<dbReference type="InterPro" id="IPR023674">
    <property type="entry name" value="Ribosomal_uL1-like"/>
</dbReference>
<feature type="compositionally biased region" description="Basic and acidic residues" evidence="1">
    <location>
        <begin position="425"/>
        <end position="440"/>
    </location>
</feature>
<dbReference type="InterPro" id="IPR028364">
    <property type="entry name" value="Ribosomal_uL1/biogenesis"/>
</dbReference>
<proteinExistence type="predicted"/>
<dbReference type="Gene3D" id="3.30.190.20">
    <property type="match status" value="1"/>
</dbReference>
<sequence>MDVLHEIFVGILDEFDEEELQSRRHQTTCVIFKMGPKSRIQNKPKSFTKRNKSKKRSKPNWRQRKALAAKEKKLQKIQTKHKETVLRYYSNIQEYNEIYKQYKIDETQRVQQLDKSKLVNEALVEETIRGLRGLAPETTNNVFDASSDGYIMMQVTLYKLPTPVEKTACRKSIFREVPLPNSLVTENMDVLLITDDQPRKNGAIALPEWTIQYYKTLLHKKNIAHLVTEIVPLKQLKQECFDYEGKRSLYSRADVVLCHKKAFRGIPRLLGKIFYRNKKIPITVTLNRPVAAEEIQRALKVSHLCFYRGTCASLKVGRLSQTDEEIKENIMAAVRKVASVVPGKWFNVQNLSLKLHKSVSIPIYVNLTQRNMVKKIIKKPSVGKEVIRGPVSTINDKFVSIFEDGNVFVDNELKKKPKKKAKKQAMAERKYKKEEMKNVEEECEEEEASKKPQGKKTKKSKTTDTTLEEMEEEVPKKRKRKMINTATTHQEEVLDPEELSGKEEESSDSESDEDNELVEELELEYLKRLDQARKAEKPKKTKDESEADAWDEDSEAVIDSDSDLDLD</sequence>
<feature type="compositionally biased region" description="Acidic residues" evidence="1">
    <location>
        <begin position="505"/>
        <end position="523"/>
    </location>
</feature>
<protein>
    <recommendedName>
        <fullName evidence="4">Ribosomal protein L1</fullName>
    </recommendedName>
</protein>
<reference evidence="2" key="1">
    <citation type="submission" date="2023-10" db="EMBL/GenBank/DDBJ databases">
        <title>Genome assemblies of two species of porcelain crab, Petrolisthes cinctipes and Petrolisthes manimaculis (Anomura: Porcellanidae).</title>
        <authorList>
            <person name="Angst P."/>
        </authorList>
    </citation>
    <scope>NUCLEOTIDE SEQUENCE</scope>
    <source>
        <strain evidence="2">PB745_01</strain>
        <tissue evidence="2">Gill</tissue>
    </source>
</reference>
<dbReference type="SUPFAM" id="SSF56808">
    <property type="entry name" value="Ribosomal protein L1"/>
    <property type="match status" value="1"/>
</dbReference>
<name>A0AAE1KNS3_PETCI</name>
<comment type="caution">
    <text evidence="2">The sequence shown here is derived from an EMBL/GenBank/DDBJ whole genome shotgun (WGS) entry which is preliminary data.</text>
</comment>
<dbReference type="Gene3D" id="3.40.50.790">
    <property type="match status" value="1"/>
</dbReference>
<feature type="compositionally biased region" description="Basic and acidic residues" evidence="1">
    <location>
        <begin position="524"/>
        <end position="535"/>
    </location>
</feature>
<organism evidence="2 3">
    <name type="scientific">Petrolisthes cinctipes</name>
    <name type="common">Flat porcelain crab</name>
    <dbReference type="NCBI Taxonomy" id="88211"/>
    <lineage>
        <taxon>Eukaryota</taxon>
        <taxon>Metazoa</taxon>
        <taxon>Ecdysozoa</taxon>
        <taxon>Arthropoda</taxon>
        <taxon>Crustacea</taxon>
        <taxon>Multicrustacea</taxon>
        <taxon>Malacostraca</taxon>
        <taxon>Eumalacostraca</taxon>
        <taxon>Eucarida</taxon>
        <taxon>Decapoda</taxon>
        <taxon>Pleocyemata</taxon>
        <taxon>Anomura</taxon>
        <taxon>Galatheoidea</taxon>
        <taxon>Porcellanidae</taxon>
        <taxon>Petrolisthes</taxon>
    </lineage>
</organism>
<dbReference type="Pfam" id="PF00687">
    <property type="entry name" value="Ribosomal_L1"/>
    <property type="match status" value="1"/>
</dbReference>
<dbReference type="InterPro" id="IPR016095">
    <property type="entry name" value="Ribosomal_uL1_3-a/b-sand"/>
</dbReference>
<feature type="compositionally biased region" description="Acidic residues" evidence="1">
    <location>
        <begin position="545"/>
        <end position="567"/>
    </location>
</feature>
<feature type="region of interest" description="Disordered" evidence="1">
    <location>
        <begin position="415"/>
        <end position="567"/>
    </location>
</feature>
<dbReference type="CDD" id="cd00403">
    <property type="entry name" value="Ribosomal_L1"/>
    <property type="match status" value="1"/>
</dbReference>
<keyword evidence="3" id="KW-1185">Reference proteome</keyword>
<evidence type="ECO:0000313" key="2">
    <source>
        <dbReference type="EMBL" id="KAK3877912.1"/>
    </source>
</evidence>
<gene>
    <name evidence="2" type="ORF">Pcinc_017422</name>
</gene>
<evidence type="ECO:0008006" key="4">
    <source>
        <dbReference type="Google" id="ProtNLM"/>
    </source>
</evidence>
<evidence type="ECO:0000313" key="3">
    <source>
        <dbReference type="Proteomes" id="UP001286313"/>
    </source>
</evidence>
<accession>A0AAE1KNS3</accession>